<reference evidence="1 2" key="1">
    <citation type="journal article" date="2019" name="Nat. Med.">
        <title>A library of human gut bacterial isolates paired with longitudinal multiomics data enables mechanistic microbiome research.</title>
        <authorList>
            <person name="Poyet M."/>
            <person name="Groussin M."/>
            <person name="Gibbons S.M."/>
            <person name="Avila-Pacheco J."/>
            <person name="Jiang X."/>
            <person name="Kearney S.M."/>
            <person name="Perrotta A.R."/>
            <person name="Berdy B."/>
            <person name="Zhao S."/>
            <person name="Lieberman T.D."/>
            <person name="Swanson P.K."/>
            <person name="Smith M."/>
            <person name="Roesemann S."/>
            <person name="Alexander J.E."/>
            <person name="Rich S.A."/>
            <person name="Livny J."/>
            <person name="Vlamakis H."/>
            <person name="Clish C."/>
            <person name="Bullock K."/>
            <person name="Deik A."/>
            <person name="Scott J."/>
            <person name="Pierce K.A."/>
            <person name="Xavier R.J."/>
            <person name="Alm E.J."/>
        </authorList>
    </citation>
    <scope>NUCLEOTIDE SEQUENCE [LARGE SCALE GENOMIC DNA]</scope>
    <source>
        <strain evidence="1 2">BIOML-A6</strain>
    </source>
</reference>
<proteinExistence type="predicted"/>
<dbReference type="EMBL" id="WCTM01000003">
    <property type="protein sequence ID" value="KAB4244393.1"/>
    <property type="molecule type" value="Genomic_DNA"/>
</dbReference>
<dbReference type="Proteomes" id="UP000431575">
    <property type="component" value="Unassembled WGS sequence"/>
</dbReference>
<organism evidence="1 2">
    <name type="scientific">Bacteroides uniformis</name>
    <dbReference type="NCBI Taxonomy" id="820"/>
    <lineage>
        <taxon>Bacteria</taxon>
        <taxon>Pseudomonadati</taxon>
        <taxon>Bacteroidota</taxon>
        <taxon>Bacteroidia</taxon>
        <taxon>Bacteroidales</taxon>
        <taxon>Bacteroidaceae</taxon>
        <taxon>Bacteroides</taxon>
    </lineage>
</organism>
<evidence type="ECO:0000313" key="1">
    <source>
        <dbReference type="EMBL" id="KAB4244393.1"/>
    </source>
</evidence>
<protein>
    <submittedName>
        <fullName evidence="1">Uncharacterized protein</fullName>
    </submittedName>
</protein>
<dbReference type="AlphaFoldDB" id="A0A7J5IC96"/>
<accession>A0A7J5IC96</accession>
<gene>
    <name evidence="1" type="ORF">GAP41_07275</name>
</gene>
<sequence length="64" mass="6928">MPSSILREGSKGAGKAEDFIGSDITALRICFWVNSDIRITASGTTRTEGLALKGGFLFSKNDRY</sequence>
<comment type="caution">
    <text evidence="1">The sequence shown here is derived from an EMBL/GenBank/DDBJ whole genome shotgun (WGS) entry which is preliminary data.</text>
</comment>
<name>A0A7J5IC96_BACUN</name>
<evidence type="ECO:0000313" key="2">
    <source>
        <dbReference type="Proteomes" id="UP000431575"/>
    </source>
</evidence>